<dbReference type="Proteomes" id="UP001152795">
    <property type="component" value="Unassembled WGS sequence"/>
</dbReference>
<dbReference type="AlphaFoldDB" id="A0A7D9ECR0"/>
<sequence>MPYEIEDERQESEKCDLEDGHIDDNSDLDANIDEPIADEVWLEGYHQRREENNKRMAELDICWNGSMPVTSW</sequence>
<protein>
    <submittedName>
        <fullName evidence="2">Uncharacterized protein</fullName>
    </submittedName>
</protein>
<evidence type="ECO:0000313" key="2">
    <source>
        <dbReference type="EMBL" id="CAB4006595.1"/>
    </source>
</evidence>
<proteinExistence type="predicted"/>
<feature type="region of interest" description="Disordered" evidence="1">
    <location>
        <begin position="1"/>
        <end position="31"/>
    </location>
</feature>
<reference evidence="2" key="1">
    <citation type="submission" date="2020-04" db="EMBL/GenBank/DDBJ databases">
        <authorList>
            <person name="Alioto T."/>
            <person name="Alioto T."/>
            <person name="Gomez Garrido J."/>
        </authorList>
    </citation>
    <scope>NUCLEOTIDE SEQUENCE</scope>
    <source>
        <strain evidence="2">A484AB</strain>
    </source>
</reference>
<feature type="compositionally biased region" description="Acidic residues" evidence="1">
    <location>
        <begin position="1"/>
        <end position="10"/>
    </location>
</feature>
<name>A0A7D9ECR0_PARCT</name>
<dbReference type="OrthoDB" id="6005382at2759"/>
<dbReference type="EMBL" id="CACRXK020005550">
    <property type="protein sequence ID" value="CAB4006595.1"/>
    <property type="molecule type" value="Genomic_DNA"/>
</dbReference>
<evidence type="ECO:0000313" key="3">
    <source>
        <dbReference type="Proteomes" id="UP001152795"/>
    </source>
</evidence>
<feature type="compositionally biased region" description="Basic and acidic residues" evidence="1">
    <location>
        <begin position="11"/>
        <end position="24"/>
    </location>
</feature>
<gene>
    <name evidence="2" type="ORF">PACLA_8A072788</name>
</gene>
<keyword evidence="3" id="KW-1185">Reference proteome</keyword>
<organism evidence="2 3">
    <name type="scientific">Paramuricea clavata</name>
    <name type="common">Red gorgonian</name>
    <name type="synonym">Violescent sea-whip</name>
    <dbReference type="NCBI Taxonomy" id="317549"/>
    <lineage>
        <taxon>Eukaryota</taxon>
        <taxon>Metazoa</taxon>
        <taxon>Cnidaria</taxon>
        <taxon>Anthozoa</taxon>
        <taxon>Octocorallia</taxon>
        <taxon>Malacalcyonacea</taxon>
        <taxon>Plexauridae</taxon>
        <taxon>Paramuricea</taxon>
    </lineage>
</organism>
<comment type="caution">
    <text evidence="2">The sequence shown here is derived from an EMBL/GenBank/DDBJ whole genome shotgun (WGS) entry which is preliminary data.</text>
</comment>
<evidence type="ECO:0000256" key="1">
    <source>
        <dbReference type="SAM" id="MobiDB-lite"/>
    </source>
</evidence>
<accession>A0A7D9ECR0</accession>